<keyword evidence="9" id="KW-1185">Reference proteome</keyword>
<evidence type="ECO:0000256" key="3">
    <source>
        <dbReference type="ARBA" id="ARBA00022801"/>
    </source>
</evidence>
<keyword evidence="4" id="KW-0862">Zinc</keyword>
<evidence type="ECO:0000259" key="6">
    <source>
        <dbReference type="Pfam" id="PF01447"/>
    </source>
</evidence>
<evidence type="ECO:0000256" key="4">
    <source>
        <dbReference type="ARBA" id="ARBA00022833"/>
    </source>
</evidence>
<dbReference type="OrthoDB" id="5332336at2759"/>
<dbReference type="InterPro" id="IPR052759">
    <property type="entry name" value="Metalloprotease_M4"/>
</dbReference>
<dbReference type="GO" id="GO:0006508">
    <property type="term" value="P:proteolysis"/>
    <property type="evidence" value="ECO:0007669"/>
    <property type="project" value="UniProtKB-KW"/>
</dbReference>
<feature type="domain" description="Peptidase M4" evidence="6">
    <location>
        <begin position="122"/>
        <end position="192"/>
    </location>
</feature>
<evidence type="ECO:0000256" key="2">
    <source>
        <dbReference type="ARBA" id="ARBA00022723"/>
    </source>
</evidence>
<dbReference type="Gene3D" id="1.10.390.10">
    <property type="entry name" value="Neutral Protease Domain 2"/>
    <property type="match status" value="1"/>
</dbReference>
<sequence>MVLNIEYPIHLRESQVNLASLPLRVVSKIQPKTLYTYTPFKLAVNLHIPTAICSFVPRTLFQCIIDDETASEEVKREAQQQIDAITETLTANSDANNVESKFKTRHIVQNLKGLSLRTRPGRQRLHGLQLEANIHYSIRYRNAIWEPQSQQIVFGDDDSHSRLGRHPEFFKPGSMINSLDVIAYELTHGVTQHTAKSEYRGQPGALNEPVSDVFGSMATSLRSLKGPSSTSNMDPQPDHVAHKLYYKGRTWYDDGVHRNSGVPNHAFYKVAMRLGGHSWDRAGKIFYATLTNTRMHSQARFVEFAEVTVNQAVVLYPHDQIIAEAVEPAWKEVGVL</sequence>
<reference evidence="8" key="1">
    <citation type="journal article" date="2021" name="Nat. Commun.">
        <title>Genetic determinants of endophytism in the Arabidopsis root mycobiome.</title>
        <authorList>
            <person name="Mesny F."/>
            <person name="Miyauchi S."/>
            <person name="Thiergart T."/>
            <person name="Pickel B."/>
            <person name="Atanasova L."/>
            <person name="Karlsson M."/>
            <person name="Huettel B."/>
            <person name="Barry K.W."/>
            <person name="Haridas S."/>
            <person name="Chen C."/>
            <person name="Bauer D."/>
            <person name="Andreopoulos W."/>
            <person name="Pangilinan J."/>
            <person name="LaButti K."/>
            <person name="Riley R."/>
            <person name="Lipzen A."/>
            <person name="Clum A."/>
            <person name="Drula E."/>
            <person name="Henrissat B."/>
            <person name="Kohler A."/>
            <person name="Grigoriev I.V."/>
            <person name="Martin F.M."/>
            <person name="Hacquard S."/>
        </authorList>
    </citation>
    <scope>NUCLEOTIDE SEQUENCE</scope>
    <source>
        <strain evidence="8">MPI-SDFR-AT-0073</strain>
    </source>
</reference>
<evidence type="ECO:0000256" key="5">
    <source>
        <dbReference type="ARBA" id="ARBA00023049"/>
    </source>
</evidence>
<accession>A0A9P8UMF0</accession>
<dbReference type="AlphaFoldDB" id="A0A9P8UMF0"/>
<name>A0A9P8UMF0_9PEZI</name>
<feature type="domain" description="Peptidase M4 C-terminal" evidence="7">
    <location>
        <begin position="219"/>
        <end position="335"/>
    </location>
</feature>
<evidence type="ECO:0000259" key="7">
    <source>
        <dbReference type="Pfam" id="PF02868"/>
    </source>
</evidence>
<dbReference type="SUPFAM" id="SSF55486">
    <property type="entry name" value="Metalloproteases ('zincins'), catalytic domain"/>
    <property type="match status" value="1"/>
</dbReference>
<keyword evidence="5" id="KW-0482">Metalloprotease</keyword>
<protein>
    <submittedName>
        <fullName evidence="8">Uncharacterized protein</fullName>
    </submittedName>
</protein>
<dbReference type="Pfam" id="PF01447">
    <property type="entry name" value="Peptidase_M4"/>
    <property type="match status" value="1"/>
</dbReference>
<keyword evidence="2" id="KW-0479">Metal-binding</keyword>
<evidence type="ECO:0000313" key="9">
    <source>
        <dbReference type="Proteomes" id="UP000758603"/>
    </source>
</evidence>
<dbReference type="Pfam" id="PF02868">
    <property type="entry name" value="Peptidase_M4_C"/>
    <property type="match status" value="1"/>
</dbReference>
<gene>
    <name evidence="8" type="ORF">BKA67DRAFT_536160</name>
</gene>
<proteinExistence type="predicted"/>
<keyword evidence="1" id="KW-0645">Protease</keyword>
<dbReference type="GO" id="GO:0046872">
    <property type="term" value="F:metal ion binding"/>
    <property type="evidence" value="ECO:0007669"/>
    <property type="project" value="UniProtKB-KW"/>
</dbReference>
<dbReference type="GeneID" id="70129011"/>
<dbReference type="PANTHER" id="PTHR43579">
    <property type="match status" value="1"/>
</dbReference>
<evidence type="ECO:0000313" key="8">
    <source>
        <dbReference type="EMBL" id="KAH6654868.1"/>
    </source>
</evidence>
<dbReference type="RefSeq" id="XP_045959138.1">
    <property type="nucleotide sequence ID" value="XM_046100119.1"/>
</dbReference>
<comment type="caution">
    <text evidence="8">The sequence shown here is derived from an EMBL/GenBank/DDBJ whole genome shotgun (WGS) entry which is preliminary data.</text>
</comment>
<dbReference type="InterPro" id="IPR027268">
    <property type="entry name" value="Peptidase_M4/M1_CTD_sf"/>
</dbReference>
<keyword evidence="3" id="KW-0378">Hydrolase</keyword>
<dbReference type="InterPro" id="IPR013856">
    <property type="entry name" value="Peptidase_M4_domain"/>
</dbReference>
<dbReference type="Proteomes" id="UP000758603">
    <property type="component" value="Unassembled WGS sequence"/>
</dbReference>
<dbReference type="InterPro" id="IPR001570">
    <property type="entry name" value="Peptidase_M4_C_domain"/>
</dbReference>
<dbReference type="GO" id="GO:0004222">
    <property type="term" value="F:metalloendopeptidase activity"/>
    <property type="evidence" value="ECO:0007669"/>
    <property type="project" value="InterPro"/>
</dbReference>
<dbReference type="PANTHER" id="PTHR43579:SF1">
    <property type="entry name" value="NEUTRAL METALLOPROTEINASE"/>
    <property type="match status" value="1"/>
</dbReference>
<organism evidence="8 9">
    <name type="scientific">Truncatella angustata</name>
    <dbReference type="NCBI Taxonomy" id="152316"/>
    <lineage>
        <taxon>Eukaryota</taxon>
        <taxon>Fungi</taxon>
        <taxon>Dikarya</taxon>
        <taxon>Ascomycota</taxon>
        <taxon>Pezizomycotina</taxon>
        <taxon>Sordariomycetes</taxon>
        <taxon>Xylariomycetidae</taxon>
        <taxon>Amphisphaeriales</taxon>
        <taxon>Sporocadaceae</taxon>
        <taxon>Truncatella</taxon>
    </lineage>
</organism>
<evidence type="ECO:0000256" key="1">
    <source>
        <dbReference type="ARBA" id="ARBA00022670"/>
    </source>
</evidence>
<dbReference type="EMBL" id="JAGPXC010000004">
    <property type="protein sequence ID" value="KAH6654868.1"/>
    <property type="molecule type" value="Genomic_DNA"/>
</dbReference>
<dbReference type="Gene3D" id="3.10.170.10">
    <property type="match status" value="1"/>
</dbReference>